<evidence type="ECO:0000256" key="8">
    <source>
        <dbReference type="ARBA" id="ARBA00022741"/>
    </source>
</evidence>
<name>A0A7J7K4Y4_BUGNE</name>
<comment type="caution">
    <text evidence="15">The sequence shown here is derived from an EMBL/GenBank/DDBJ whole genome shotgun (WGS) entry which is preliminary data.</text>
</comment>
<keyword evidence="6" id="KW-0808">Transferase</keyword>
<comment type="similarity">
    <text evidence="2">In the N-terminal section; belongs to the MoaB/Mog family.</text>
</comment>
<evidence type="ECO:0000256" key="13">
    <source>
        <dbReference type="ARBA" id="ARBA00049494"/>
    </source>
</evidence>
<dbReference type="EC" id="2.7.7.2" evidence="3"/>
<dbReference type="EMBL" id="VXIV02001490">
    <property type="protein sequence ID" value="KAF6032668.1"/>
    <property type="molecule type" value="Genomic_DNA"/>
</dbReference>
<dbReference type="Gene3D" id="3.40.980.10">
    <property type="entry name" value="MoaB/Mog-like domain"/>
    <property type="match status" value="1"/>
</dbReference>
<dbReference type="GO" id="GO:0005524">
    <property type="term" value="F:ATP binding"/>
    <property type="evidence" value="ECO:0007669"/>
    <property type="project" value="UniProtKB-KW"/>
</dbReference>
<evidence type="ECO:0000256" key="10">
    <source>
        <dbReference type="ARBA" id="ARBA00022840"/>
    </source>
</evidence>
<protein>
    <recommendedName>
        <fullName evidence="3">FAD synthase</fullName>
        <ecNumber evidence="3">2.7.7.2</ecNumber>
    </recommendedName>
    <alternativeName>
        <fullName evidence="11">FAD pyrophosphorylase</fullName>
    </alternativeName>
    <alternativeName>
        <fullName evidence="12">FMN adenylyltransferase</fullName>
    </alternativeName>
</protein>
<evidence type="ECO:0000256" key="12">
    <source>
        <dbReference type="ARBA" id="ARBA00031871"/>
    </source>
</evidence>
<sequence>MKSILSHIRRYSIHQSNLKEFLASNLVKSQTSQVIRQMRMNTTTTVGIIVIGDEIVKGQVQDCNSFYLCGRFHQLGAVVKKVVVIPDDINAIGECVREFSKTFTHVITTGGIGPTHDDITYEAVAVAFNMPVKVNGELEAMYKGYFKEKYTETHKKLATIPDAASLIRGSKGKFPVVNIENVYILPGVPKFLKLAFLSLEDLVGNPTLSRKVRMLYLDIDEMSIAEKLTSINQEFSSTLSIGSYPEWHNNYFKVKIVLESSDTADLDKCEAAIRSRLPSDRFVDYDVDPLYEPMKKLEKLQKTSKICSPLTEALAVCSETLSRYSLDEVCIGFNGGKDCTALLHLWYAVVSQHPGFDSNSSELKTLYIKSKTPFPEVEFFIEQSVVRYKLKMMRFNGGIKDQLAQMKQQHPGIKAVIMGTRSTDPHGDMDLFQMTDGDWPELMRVNPILNFSYNDVWELLRSLNLPYCSLYDMGYTSLGSVENTHVNPALRSTDSNGVISYNPAYTLQISDQNRHLERAGRHS</sequence>
<dbReference type="Gene3D" id="3.40.50.620">
    <property type="entry name" value="HUPs"/>
    <property type="match status" value="1"/>
</dbReference>
<evidence type="ECO:0000256" key="11">
    <source>
        <dbReference type="ARBA" id="ARBA00031145"/>
    </source>
</evidence>
<accession>A0A7J7K4Y4</accession>
<keyword evidence="16" id="KW-1185">Reference proteome</keyword>
<reference evidence="15" key="1">
    <citation type="submission" date="2020-06" db="EMBL/GenBank/DDBJ databases">
        <title>Draft genome of Bugula neritina, a colonial animal packing powerful symbionts and potential medicines.</title>
        <authorList>
            <person name="Rayko M."/>
        </authorList>
    </citation>
    <scope>NUCLEOTIDE SEQUENCE [LARGE SCALE GENOMIC DNA]</scope>
    <source>
        <strain evidence="15">Kwan_BN1</strain>
    </source>
</reference>
<comment type="pathway">
    <text evidence="1">Cofactor biosynthesis; FAD biosynthesis; FAD from FMN: step 1/1.</text>
</comment>
<dbReference type="GO" id="GO:0003919">
    <property type="term" value="F:FMN adenylyltransferase activity"/>
    <property type="evidence" value="ECO:0007669"/>
    <property type="project" value="UniProtKB-EC"/>
</dbReference>
<dbReference type="CDD" id="cd00885">
    <property type="entry name" value="cinA"/>
    <property type="match status" value="1"/>
</dbReference>
<dbReference type="InterPro" id="IPR002500">
    <property type="entry name" value="PAPS_reduct_dom"/>
</dbReference>
<dbReference type="InterPro" id="IPR014729">
    <property type="entry name" value="Rossmann-like_a/b/a_fold"/>
</dbReference>
<evidence type="ECO:0000256" key="5">
    <source>
        <dbReference type="ARBA" id="ARBA00022643"/>
    </source>
</evidence>
<dbReference type="Pfam" id="PF00994">
    <property type="entry name" value="MoCF_biosynth"/>
    <property type="match status" value="1"/>
</dbReference>
<evidence type="ECO:0000313" key="15">
    <source>
        <dbReference type="EMBL" id="KAF6032668.1"/>
    </source>
</evidence>
<evidence type="ECO:0000256" key="7">
    <source>
        <dbReference type="ARBA" id="ARBA00022695"/>
    </source>
</evidence>
<dbReference type="OrthoDB" id="270728at2759"/>
<evidence type="ECO:0000256" key="4">
    <source>
        <dbReference type="ARBA" id="ARBA00022630"/>
    </source>
</evidence>
<keyword evidence="8" id="KW-0547">Nucleotide-binding</keyword>
<dbReference type="SUPFAM" id="SSF52402">
    <property type="entry name" value="Adenine nucleotide alpha hydrolases-like"/>
    <property type="match status" value="1"/>
</dbReference>
<dbReference type="SUPFAM" id="SSF53218">
    <property type="entry name" value="Molybdenum cofactor biosynthesis proteins"/>
    <property type="match status" value="1"/>
</dbReference>
<dbReference type="InterPro" id="IPR056596">
    <property type="entry name" value="FLAD1_M"/>
</dbReference>
<keyword evidence="5" id="KW-0288">FMN</keyword>
<feature type="domain" description="MoaB/Mog" evidence="14">
    <location>
        <begin position="47"/>
        <end position="206"/>
    </location>
</feature>
<keyword evidence="10" id="KW-0067">ATP-binding</keyword>
<dbReference type="AlphaFoldDB" id="A0A7J7K4Y4"/>
<dbReference type="GO" id="GO:0006747">
    <property type="term" value="P:FAD biosynthetic process"/>
    <property type="evidence" value="ECO:0007669"/>
    <property type="project" value="TreeGrafter"/>
</dbReference>
<evidence type="ECO:0000259" key="14">
    <source>
        <dbReference type="SMART" id="SM00852"/>
    </source>
</evidence>
<dbReference type="PANTHER" id="PTHR23293:SF9">
    <property type="entry name" value="FAD SYNTHASE"/>
    <property type="match status" value="1"/>
</dbReference>
<dbReference type="Pfam" id="PF01507">
    <property type="entry name" value="PAPS_reduct"/>
    <property type="match status" value="1"/>
</dbReference>
<dbReference type="InterPro" id="IPR036425">
    <property type="entry name" value="MoaB/Mog-like_dom_sf"/>
</dbReference>
<comment type="catalytic activity">
    <reaction evidence="13">
        <text>FMN + ATP + H(+) = FAD + diphosphate</text>
        <dbReference type="Rhea" id="RHEA:17237"/>
        <dbReference type="ChEBI" id="CHEBI:15378"/>
        <dbReference type="ChEBI" id="CHEBI:30616"/>
        <dbReference type="ChEBI" id="CHEBI:33019"/>
        <dbReference type="ChEBI" id="CHEBI:57692"/>
        <dbReference type="ChEBI" id="CHEBI:58210"/>
        <dbReference type="EC" id="2.7.7.2"/>
    </reaction>
</comment>
<gene>
    <name evidence="15" type="ORF">EB796_009009</name>
</gene>
<dbReference type="InterPro" id="IPR001453">
    <property type="entry name" value="MoaB/Mog_dom"/>
</dbReference>
<keyword evidence="7" id="KW-0548">Nucleotidyltransferase</keyword>
<evidence type="ECO:0000256" key="6">
    <source>
        <dbReference type="ARBA" id="ARBA00022679"/>
    </source>
</evidence>
<dbReference type="PANTHER" id="PTHR23293">
    <property type="entry name" value="FAD SYNTHETASE-RELATED FMN ADENYLYLTRANSFERASE"/>
    <property type="match status" value="1"/>
</dbReference>
<evidence type="ECO:0000313" key="16">
    <source>
        <dbReference type="Proteomes" id="UP000593567"/>
    </source>
</evidence>
<keyword evidence="9" id="KW-0274">FAD</keyword>
<dbReference type="Proteomes" id="UP000593567">
    <property type="component" value="Unassembled WGS sequence"/>
</dbReference>
<proteinExistence type="inferred from homology"/>
<dbReference type="Pfam" id="PF24102">
    <property type="entry name" value="FLAD1_M"/>
    <property type="match status" value="1"/>
</dbReference>
<organism evidence="15 16">
    <name type="scientific">Bugula neritina</name>
    <name type="common">Brown bryozoan</name>
    <name type="synonym">Sertularia neritina</name>
    <dbReference type="NCBI Taxonomy" id="10212"/>
    <lineage>
        <taxon>Eukaryota</taxon>
        <taxon>Metazoa</taxon>
        <taxon>Spiralia</taxon>
        <taxon>Lophotrochozoa</taxon>
        <taxon>Bryozoa</taxon>
        <taxon>Gymnolaemata</taxon>
        <taxon>Cheilostomatida</taxon>
        <taxon>Flustrina</taxon>
        <taxon>Buguloidea</taxon>
        <taxon>Bugulidae</taxon>
        <taxon>Bugula</taxon>
    </lineage>
</organism>
<evidence type="ECO:0000256" key="9">
    <source>
        <dbReference type="ARBA" id="ARBA00022827"/>
    </source>
</evidence>
<keyword evidence="4" id="KW-0285">Flavoprotein</keyword>
<evidence type="ECO:0000256" key="2">
    <source>
        <dbReference type="ARBA" id="ARBA00007589"/>
    </source>
</evidence>
<dbReference type="CDD" id="cd23948">
    <property type="entry name" value="FAD_synthase"/>
    <property type="match status" value="1"/>
</dbReference>
<evidence type="ECO:0000256" key="3">
    <source>
        <dbReference type="ARBA" id="ARBA00012393"/>
    </source>
</evidence>
<dbReference type="SMART" id="SM00852">
    <property type="entry name" value="MoCF_biosynth"/>
    <property type="match status" value="1"/>
</dbReference>
<evidence type="ECO:0000256" key="1">
    <source>
        <dbReference type="ARBA" id="ARBA00004726"/>
    </source>
</evidence>